<dbReference type="Proteomes" id="UP000789920">
    <property type="component" value="Unassembled WGS sequence"/>
</dbReference>
<sequence>KCRIADDAKLYLAKQHEMRLIPVVAKNYNTTFDLYEQVSNNIYIGRPDKFQRANLLLAECIKNNRSVFTDKKKEFQFYLDIYKNIRGYKDFTRTKLIECYKYGVGVSKHDEKALKFIKESLNK</sequence>
<feature type="non-terminal residue" evidence="1">
    <location>
        <position position="1"/>
    </location>
</feature>
<evidence type="ECO:0000313" key="2">
    <source>
        <dbReference type="Proteomes" id="UP000789920"/>
    </source>
</evidence>
<gene>
    <name evidence="1" type="ORF">RPERSI_LOCUS17973</name>
</gene>
<proteinExistence type="predicted"/>
<evidence type="ECO:0000313" key="1">
    <source>
        <dbReference type="EMBL" id="CAG8783681.1"/>
    </source>
</evidence>
<dbReference type="EMBL" id="CAJVQC010046826">
    <property type="protein sequence ID" value="CAG8783681.1"/>
    <property type="molecule type" value="Genomic_DNA"/>
</dbReference>
<protein>
    <submittedName>
        <fullName evidence="1">6359_t:CDS:1</fullName>
    </submittedName>
</protein>
<name>A0ACA9RA45_9GLOM</name>
<keyword evidence="2" id="KW-1185">Reference proteome</keyword>
<reference evidence="1" key="1">
    <citation type="submission" date="2021-06" db="EMBL/GenBank/DDBJ databases">
        <authorList>
            <person name="Kallberg Y."/>
            <person name="Tangrot J."/>
            <person name="Rosling A."/>
        </authorList>
    </citation>
    <scope>NUCLEOTIDE SEQUENCE</scope>
    <source>
        <strain evidence="1">MA461A</strain>
    </source>
</reference>
<accession>A0ACA9RA45</accession>
<organism evidence="1 2">
    <name type="scientific">Racocetra persica</name>
    <dbReference type="NCBI Taxonomy" id="160502"/>
    <lineage>
        <taxon>Eukaryota</taxon>
        <taxon>Fungi</taxon>
        <taxon>Fungi incertae sedis</taxon>
        <taxon>Mucoromycota</taxon>
        <taxon>Glomeromycotina</taxon>
        <taxon>Glomeromycetes</taxon>
        <taxon>Diversisporales</taxon>
        <taxon>Gigasporaceae</taxon>
        <taxon>Racocetra</taxon>
    </lineage>
</organism>
<comment type="caution">
    <text evidence="1">The sequence shown here is derived from an EMBL/GenBank/DDBJ whole genome shotgun (WGS) entry which is preliminary data.</text>
</comment>